<dbReference type="Pfam" id="PF14322">
    <property type="entry name" value="SusD-like_3"/>
    <property type="match status" value="1"/>
</dbReference>
<dbReference type="PROSITE" id="PS51257">
    <property type="entry name" value="PROKAR_LIPOPROTEIN"/>
    <property type="match status" value="1"/>
</dbReference>
<feature type="domain" description="RagB/SusD" evidence="6">
    <location>
        <begin position="323"/>
        <end position="645"/>
    </location>
</feature>
<evidence type="ECO:0000256" key="5">
    <source>
        <dbReference type="ARBA" id="ARBA00023237"/>
    </source>
</evidence>
<dbReference type="Pfam" id="PF07980">
    <property type="entry name" value="SusD_RagB"/>
    <property type="match status" value="1"/>
</dbReference>
<evidence type="ECO:0000259" key="6">
    <source>
        <dbReference type="Pfam" id="PF07980"/>
    </source>
</evidence>
<dbReference type="GeneID" id="69981053"/>
<dbReference type="AlphaFoldDB" id="A0A0F5IRP5"/>
<reference evidence="8 9" key="1">
    <citation type="submission" date="2013-04" db="EMBL/GenBank/DDBJ databases">
        <title>The Genome Sequence of Parabacteroides goldsteinii DSM 19448.</title>
        <authorList>
            <consortium name="The Broad Institute Genomics Platform"/>
            <person name="Earl A."/>
            <person name="Ward D."/>
            <person name="Feldgarden M."/>
            <person name="Gevers D."/>
            <person name="Martens E."/>
            <person name="Sakamoto M."/>
            <person name="Benno Y."/>
            <person name="Song Y."/>
            <person name="Liu C."/>
            <person name="Lee J."/>
            <person name="Bolanos M."/>
            <person name="Vaisanen M.L."/>
            <person name="Finegold S.M."/>
            <person name="Walker B."/>
            <person name="Young S."/>
            <person name="Zeng Q."/>
            <person name="Gargeya S."/>
            <person name="Fitzgerald M."/>
            <person name="Haas B."/>
            <person name="Abouelleil A."/>
            <person name="Allen A.W."/>
            <person name="Alvarado L."/>
            <person name="Arachchi H.M."/>
            <person name="Berlin A.M."/>
            <person name="Chapman S.B."/>
            <person name="Gainer-Dewar J."/>
            <person name="Goldberg J."/>
            <person name="Griggs A."/>
            <person name="Gujja S."/>
            <person name="Hansen M."/>
            <person name="Howarth C."/>
            <person name="Imamovic A."/>
            <person name="Ireland A."/>
            <person name="Larimer J."/>
            <person name="McCowan C."/>
            <person name="Murphy C."/>
            <person name="Pearson M."/>
            <person name="Poon T.W."/>
            <person name="Priest M."/>
            <person name="Roberts A."/>
            <person name="Saif S."/>
            <person name="Shea T."/>
            <person name="Sisk P."/>
            <person name="Sykes S."/>
            <person name="Wortman J."/>
            <person name="Nusbaum C."/>
            <person name="Birren B."/>
        </authorList>
    </citation>
    <scope>NUCLEOTIDE SEQUENCE [LARGE SCALE GENOMIC DNA]</scope>
    <source>
        <strain evidence="8 9">DSM 19448</strain>
    </source>
</reference>
<gene>
    <name evidence="8" type="ORF">HMPREF1535_04421</name>
</gene>
<evidence type="ECO:0000256" key="3">
    <source>
        <dbReference type="ARBA" id="ARBA00022729"/>
    </source>
</evidence>
<sequence>MKAFYKILMFTALIQVFTSCDGYLDLVPDNVATVESAFTNRAAAEKFLYTCYSYRPQWGDLFNDPAINGGDETWQFYPIASHVFPTFTSSYLQRGFQKLDDPYLNFWDGLQGGKGLFIGIRDCNIFLENIASTVDLEESERIRWVAEVKFLKAYYHYYLLKCYGPIPIIDENLPVSASPEQVAVYRDKVDDVVTYVNDLILEALPDLPDYKDMVMSIEGGRVDKQIALAVRAEMLVMAASPLFNGNTEMAGLIDNRGTVLFNQTYDPEKWKIAADACKEAIEACHGAGKKLYTEIEPITVTQHPVFQLQTMLRQVVCERWNCELIWGGTNSQCRDRSYHSTPRVVRIDAGIINTISAQWAPTIKTVERFYTSNGVPMNEDKQWSREGWYDKRYELRSEPSSGDEKYFVKEGQRTCYMHYNREPRFYASIGFDQGIYYGNGKNDFESCNYTNFLNLGWSGYQGGSSYSITGYAPKKMASYKNGVTNSTIAEPEYYPFPVIRLADLYLLYAEALNEYSGPSAEVYEYIDRIRERAGLEGVIDSWSKYSTDPSKPTTKEGLRNIIHDERTVEFAFESKRYWDIRRWKQIDTYNIQPQGWNIMGETPEDFYKLQNVAEVPVKVTVKDYFMPIRETNIITNKNLVQNYGW</sequence>
<evidence type="ECO:0000313" key="8">
    <source>
        <dbReference type="EMBL" id="KKB48005.1"/>
    </source>
</evidence>
<dbReference type="EMBL" id="AQHV01000024">
    <property type="protein sequence ID" value="KKB48005.1"/>
    <property type="molecule type" value="Genomic_DNA"/>
</dbReference>
<dbReference type="Proteomes" id="UP000033047">
    <property type="component" value="Unassembled WGS sequence"/>
</dbReference>
<dbReference type="GO" id="GO:0009279">
    <property type="term" value="C:cell outer membrane"/>
    <property type="evidence" value="ECO:0007669"/>
    <property type="project" value="UniProtKB-SubCell"/>
</dbReference>
<organism evidence="8 9">
    <name type="scientific">Parabacteroides goldsteinii DSM 19448 = WAL 12034</name>
    <dbReference type="NCBI Taxonomy" id="927665"/>
    <lineage>
        <taxon>Bacteria</taxon>
        <taxon>Pseudomonadati</taxon>
        <taxon>Bacteroidota</taxon>
        <taxon>Bacteroidia</taxon>
        <taxon>Bacteroidales</taxon>
        <taxon>Tannerellaceae</taxon>
        <taxon>Parabacteroides</taxon>
    </lineage>
</organism>
<evidence type="ECO:0000256" key="4">
    <source>
        <dbReference type="ARBA" id="ARBA00023136"/>
    </source>
</evidence>
<evidence type="ECO:0008006" key="10">
    <source>
        <dbReference type="Google" id="ProtNLM"/>
    </source>
</evidence>
<proteinExistence type="inferred from homology"/>
<comment type="caution">
    <text evidence="8">The sequence shown here is derived from an EMBL/GenBank/DDBJ whole genome shotgun (WGS) entry which is preliminary data.</text>
</comment>
<dbReference type="InterPro" id="IPR033985">
    <property type="entry name" value="SusD-like_N"/>
</dbReference>
<evidence type="ECO:0000313" key="9">
    <source>
        <dbReference type="Proteomes" id="UP000033047"/>
    </source>
</evidence>
<evidence type="ECO:0000259" key="7">
    <source>
        <dbReference type="Pfam" id="PF14322"/>
    </source>
</evidence>
<dbReference type="HOGENOM" id="CLU_015553_0_3_10"/>
<evidence type="ECO:0000256" key="1">
    <source>
        <dbReference type="ARBA" id="ARBA00004442"/>
    </source>
</evidence>
<keyword evidence="3" id="KW-0732">Signal</keyword>
<dbReference type="SUPFAM" id="SSF48452">
    <property type="entry name" value="TPR-like"/>
    <property type="match status" value="1"/>
</dbReference>
<keyword evidence="5" id="KW-0998">Cell outer membrane</keyword>
<comment type="similarity">
    <text evidence="2">Belongs to the SusD family.</text>
</comment>
<dbReference type="RefSeq" id="WP_046147423.1">
    <property type="nucleotide sequence ID" value="NZ_KQ033913.1"/>
</dbReference>
<name>A0A0F5IRP5_9BACT</name>
<dbReference type="PATRIC" id="fig|927665.4.peg.4539"/>
<keyword evidence="4" id="KW-0472">Membrane</keyword>
<dbReference type="InterPro" id="IPR012944">
    <property type="entry name" value="SusD_RagB_dom"/>
</dbReference>
<comment type="subcellular location">
    <subcellularLocation>
        <location evidence="1">Cell outer membrane</location>
    </subcellularLocation>
</comment>
<dbReference type="InterPro" id="IPR011990">
    <property type="entry name" value="TPR-like_helical_dom_sf"/>
</dbReference>
<feature type="domain" description="SusD-like N-terminal" evidence="7">
    <location>
        <begin position="100"/>
        <end position="204"/>
    </location>
</feature>
<evidence type="ECO:0000256" key="2">
    <source>
        <dbReference type="ARBA" id="ARBA00006275"/>
    </source>
</evidence>
<dbReference type="STRING" id="927665.HMPREF1535_04421"/>
<protein>
    <recommendedName>
        <fullName evidence="10">RagB/SusD domain-containing protein</fullName>
    </recommendedName>
</protein>
<dbReference type="Gene3D" id="1.25.40.390">
    <property type="match status" value="1"/>
</dbReference>
<accession>A0A0F5IRP5</accession>